<dbReference type="PRINTS" id="PR00171">
    <property type="entry name" value="SUGRTRNSPORT"/>
</dbReference>
<dbReference type="PANTHER" id="PTHR48021:SF1">
    <property type="entry name" value="GH07001P-RELATED"/>
    <property type="match status" value="1"/>
</dbReference>
<feature type="transmembrane region" description="Helical" evidence="9">
    <location>
        <begin position="412"/>
        <end position="437"/>
    </location>
</feature>
<evidence type="ECO:0000256" key="9">
    <source>
        <dbReference type="SAM" id="Phobius"/>
    </source>
</evidence>
<dbReference type="InterPro" id="IPR044775">
    <property type="entry name" value="MFS_ERD6/Tret1-like"/>
</dbReference>
<dbReference type="FunFam" id="1.20.1250.20:FF:000055">
    <property type="entry name" value="Facilitated trehalose transporter Tret1-2 homolog"/>
    <property type="match status" value="1"/>
</dbReference>
<dbReference type="PANTHER" id="PTHR48021">
    <property type="match status" value="1"/>
</dbReference>
<reference evidence="11" key="2">
    <citation type="submission" date="2024-08" db="UniProtKB">
        <authorList>
            <consortium name="EnsemblMetazoa"/>
        </authorList>
    </citation>
    <scope>IDENTIFICATION</scope>
</reference>
<feature type="transmembrane region" description="Helical" evidence="9">
    <location>
        <begin position="312"/>
        <end position="334"/>
    </location>
</feature>
<keyword evidence="2" id="KW-1003">Cell membrane</keyword>
<feature type="transmembrane region" description="Helical" evidence="9">
    <location>
        <begin position="12"/>
        <end position="31"/>
    </location>
</feature>
<keyword evidence="12" id="KW-1185">Reference proteome</keyword>
<accession>A0AAR5QKC0</accession>
<feature type="transmembrane region" description="Helical" evidence="9">
    <location>
        <begin position="281"/>
        <end position="305"/>
    </location>
</feature>
<reference evidence="12" key="1">
    <citation type="journal article" date="2013" name="Genome Biol.">
        <title>Draft genome of the mountain pine beetle, Dendroctonus ponderosae Hopkins, a major forest pest.</title>
        <authorList>
            <person name="Keeling C.I."/>
            <person name="Yuen M.M."/>
            <person name="Liao N.Y."/>
            <person name="Docking T.R."/>
            <person name="Chan S.K."/>
            <person name="Taylor G.A."/>
            <person name="Palmquist D.L."/>
            <person name="Jackman S.D."/>
            <person name="Nguyen A."/>
            <person name="Li M."/>
            <person name="Henderson H."/>
            <person name="Janes J.K."/>
            <person name="Zhao Y."/>
            <person name="Pandoh P."/>
            <person name="Moore R."/>
            <person name="Sperling F.A."/>
            <person name="Huber D.P."/>
            <person name="Birol I."/>
            <person name="Jones S.J."/>
            <person name="Bohlmann J."/>
        </authorList>
    </citation>
    <scope>NUCLEOTIDE SEQUENCE</scope>
</reference>
<evidence type="ECO:0000313" key="11">
    <source>
        <dbReference type="EnsemblMetazoa" id="XP_019773673.1"/>
    </source>
</evidence>
<dbReference type="Pfam" id="PF00083">
    <property type="entry name" value="Sugar_tr"/>
    <property type="match status" value="1"/>
</dbReference>
<evidence type="ECO:0000313" key="12">
    <source>
        <dbReference type="Proteomes" id="UP000019118"/>
    </source>
</evidence>
<keyword evidence="6" id="KW-0325">Glycoprotein</keyword>
<dbReference type="Gene3D" id="1.20.1250.20">
    <property type="entry name" value="MFS general substrate transporter like domains"/>
    <property type="match status" value="1"/>
</dbReference>
<dbReference type="PROSITE" id="PS50850">
    <property type="entry name" value="MFS"/>
    <property type="match status" value="1"/>
</dbReference>
<sequence length="454" mass="49736">MADVKAKRLPQFFAAVSICIGAMGTGTVIAWTSNISDKLANGDLNNIKLDLSWAGSIMCLGATFVCIPIGIMADKFGRKLAVLFTIIPFILGWVLIILTRHEAMLLAGRFLTGMAGGSFCIVGPLYTSEIAQNEIRGTLGTFMQLFITIGILWSNVLGWAVPIILFCIMCLAVPVVFGLLFFFQPESPIYLIKNRKKDRAMAAYARLRGKDYDPSAEIAEVEKQAAKEEELKGQFKEQLKSKQGWKSSVICFMLMFYQQLSGINAVMFYSGSIFKEAASSIKAELCVCIVGIVQVIVTIFSTWLVEALGRKLLLMLSGGIMALSTLLLGIYFLIKNKELAAKSTVESLGWLPLLALVLFIIAFSIGMGPIPWLASSEIFPPAIMARMSSYAGMFNWFLAFVVTVGYEPLSKAVGAYTTFFIFTLVSASAVAFVLFVIPETKGKSFQEIQDELGK</sequence>
<evidence type="ECO:0000256" key="4">
    <source>
        <dbReference type="ARBA" id="ARBA00022989"/>
    </source>
</evidence>
<name>A0AAR5QKC0_DENPD</name>
<dbReference type="NCBIfam" id="TIGR00879">
    <property type="entry name" value="SP"/>
    <property type="match status" value="1"/>
</dbReference>
<keyword evidence="4 9" id="KW-1133">Transmembrane helix</keyword>
<dbReference type="PROSITE" id="PS00216">
    <property type="entry name" value="SUGAR_TRANSPORT_1"/>
    <property type="match status" value="1"/>
</dbReference>
<evidence type="ECO:0000256" key="3">
    <source>
        <dbReference type="ARBA" id="ARBA00022692"/>
    </source>
</evidence>
<dbReference type="RefSeq" id="XP_019773673.1">
    <property type="nucleotide sequence ID" value="XM_019918114.2"/>
</dbReference>
<feature type="transmembrane region" description="Helical" evidence="9">
    <location>
        <begin position="249"/>
        <end position="269"/>
    </location>
</feature>
<feature type="transmembrane region" description="Helical" evidence="9">
    <location>
        <begin position="163"/>
        <end position="183"/>
    </location>
</feature>
<dbReference type="GeneID" id="109546938"/>
<dbReference type="SUPFAM" id="SSF103473">
    <property type="entry name" value="MFS general substrate transporter"/>
    <property type="match status" value="1"/>
</dbReference>
<evidence type="ECO:0000256" key="2">
    <source>
        <dbReference type="ARBA" id="ARBA00022475"/>
    </source>
</evidence>
<dbReference type="InterPro" id="IPR050549">
    <property type="entry name" value="MFS_Trehalose_Transporter"/>
</dbReference>
<feature type="transmembrane region" description="Helical" evidence="9">
    <location>
        <begin position="387"/>
        <end position="406"/>
    </location>
</feature>
<keyword evidence="5 9" id="KW-0472">Membrane</keyword>
<proteinExistence type="inferred from homology"/>
<dbReference type="EnsemblMetazoa" id="XM_019918114.1">
    <property type="protein sequence ID" value="XP_019773673.1"/>
    <property type="gene ID" value="LOC109546938"/>
</dbReference>
<feature type="transmembrane region" description="Helical" evidence="9">
    <location>
        <begin position="80"/>
        <end position="98"/>
    </location>
</feature>
<dbReference type="InterPro" id="IPR020846">
    <property type="entry name" value="MFS_dom"/>
</dbReference>
<keyword evidence="3 9" id="KW-0812">Transmembrane</keyword>
<evidence type="ECO:0000256" key="8">
    <source>
        <dbReference type="RuleBase" id="RU003346"/>
    </source>
</evidence>
<comment type="similarity">
    <text evidence="7">Belongs to the major facilitator superfamily. Sugar transporter (TC 2.A.1.1) family. Trehalose transporter subfamily.</text>
</comment>
<evidence type="ECO:0000256" key="7">
    <source>
        <dbReference type="ARBA" id="ARBA00024348"/>
    </source>
</evidence>
<dbReference type="AlphaFoldDB" id="A0AAR5QKC0"/>
<dbReference type="KEGG" id="dpa:109546938"/>
<dbReference type="CDD" id="cd17358">
    <property type="entry name" value="MFS_GLUT6_8_Class3_like"/>
    <property type="match status" value="1"/>
</dbReference>
<dbReference type="PROSITE" id="PS00217">
    <property type="entry name" value="SUGAR_TRANSPORT_2"/>
    <property type="match status" value="1"/>
</dbReference>
<dbReference type="InterPro" id="IPR036259">
    <property type="entry name" value="MFS_trans_sf"/>
</dbReference>
<dbReference type="GO" id="GO:0051119">
    <property type="term" value="F:sugar transmembrane transporter activity"/>
    <property type="evidence" value="ECO:0007669"/>
    <property type="project" value="InterPro"/>
</dbReference>
<dbReference type="InterPro" id="IPR003663">
    <property type="entry name" value="Sugar/inositol_transpt"/>
</dbReference>
<dbReference type="InterPro" id="IPR005829">
    <property type="entry name" value="Sugar_transporter_CS"/>
</dbReference>
<feature type="transmembrane region" description="Helical" evidence="9">
    <location>
        <begin position="138"/>
        <end position="157"/>
    </location>
</feature>
<evidence type="ECO:0000256" key="5">
    <source>
        <dbReference type="ARBA" id="ARBA00023136"/>
    </source>
</evidence>
<feature type="transmembrane region" description="Helical" evidence="9">
    <location>
        <begin position="104"/>
        <end position="126"/>
    </location>
</feature>
<keyword evidence="8" id="KW-0813">Transport</keyword>
<evidence type="ECO:0000256" key="1">
    <source>
        <dbReference type="ARBA" id="ARBA00004651"/>
    </source>
</evidence>
<protein>
    <recommendedName>
        <fullName evidence="10">Major facilitator superfamily (MFS) profile domain-containing protein</fullName>
    </recommendedName>
</protein>
<feature type="transmembrane region" description="Helical" evidence="9">
    <location>
        <begin position="354"/>
        <end position="375"/>
    </location>
</feature>
<dbReference type="Proteomes" id="UP000019118">
    <property type="component" value="Unassembled WGS sequence"/>
</dbReference>
<feature type="transmembrane region" description="Helical" evidence="9">
    <location>
        <begin position="51"/>
        <end position="73"/>
    </location>
</feature>
<evidence type="ECO:0000259" key="10">
    <source>
        <dbReference type="PROSITE" id="PS50850"/>
    </source>
</evidence>
<feature type="domain" description="Major facilitator superfamily (MFS) profile" evidence="10">
    <location>
        <begin position="10"/>
        <end position="441"/>
    </location>
</feature>
<evidence type="ECO:0000256" key="6">
    <source>
        <dbReference type="ARBA" id="ARBA00023180"/>
    </source>
</evidence>
<organism evidence="11 12">
    <name type="scientific">Dendroctonus ponderosae</name>
    <name type="common">Mountain pine beetle</name>
    <dbReference type="NCBI Taxonomy" id="77166"/>
    <lineage>
        <taxon>Eukaryota</taxon>
        <taxon>Metazoa</taxon>
        <taxon>Ecdysozoa</taxon>
        <taxon>Arthropoda</taxon>
        <taxon>Hexapoda</taxon>
        <taxon>Insecta</taxon>
        <taxon>Pterygota</taxon>
        <taxon>Neoptera</taxon>
        <taxon>Endopterygota</taxon>
        <taxon>Coleoptera</taxon>
        <taxon>Polyphaga</taxon>
        <taxon>Cucujiformia</taxon>
        <taxon>Curculionidae</taxon>
        <taxon>Scolytinae</taxon>
        <taxon>Dendroctonus</taxon>
    </lineage>
</organism>
<comment type="subcellular location">
    <subcellularLocation>
        <location evidence="1">Cell membrane</location>
        <topology evidence="1">Multi-pass membrane protein</topology>
    </subcellularLocation>
</comment>
<dbReference type="GO" id="GO:0005886">
    <property type="term" value="C:plasma membrane"/>
    <property type="evidence" value="ECO:0007669"/>
    <property type="project" value="UniProtKB-SubCell"/>
</dbReference>
<dbReference type="InterPro" id="IPR005828">
    <property type="entry name" value="MFS_sugar_transport-like"/>
</dbReference>